<comment type="caution">
    <text evidence="13">The sequence shown here is derived from an EMBL/GenBank/DDBJ whole genome shotgun (WGS) entry which is preliminary data.</text>
</comment>
<feature type="transmembrane region" description="Helical" evidence="11">
    <location>
        <begin position="198"/>
        <end position="220"/>
    </location>
</feature>
<gene>
    <name evidence="11 13" type="primary">atpB</name>
    <name evidence="13" type="ORF">COU20_03955</name>
</gene>
<evidence type="ECO:0000256" key="9">
    <source>
        <dbReference type="ARBA" id="ARBA00023136"/>
    </source>
</evidence>
<dbReference type="PANTHER" id="PTHR42823">
    <property type="entry name" value="ATP SYNTHASE SUBUNIT A, CHLOROPLASTIC"/>
    <property type="match status" value="1"/>
</dbReference>
<evidence type="ECO:0000313" key="14">
    <source>
        <dbReference type="Proteomes" id="UP000231379"/>
    </source>
</evidence>
<comment type="subcellular location">
    <subcellularLocation>
        <location evidence="11 12">Cell membrane</location>
        <topology evidence="11 12">Multi-pass membrane protein</topology>
    </subcellularLocation>
    <subcellularLocation>
        <location evidence="1">Membrane</location>
        <topology evidence="1">Multi-pass membrane protein</topology>
    </subcellularLocation>
</comment>
<dbReference type="InterPro" id="IPR000568">
    <property type="entry name" value="ATP_synth_F0_asu"/>
</dbReference>
<sequence>MPPRIRMAVPGEEHAGEGIHVALSAGQLGTFLGLPITNTLITSWIVVLVLSAVALLMRRKLALVPSRFQTLLEWAIEGVYDYVAEVLESRTLARRFFPLLMTIFLFVFVANMMEFIPGIGSITFDHIPLLRSVNTDLNAPLALALISFFVIEFTGILTLGFLKYGSKFITLRSPVDFMVGIVELIGELVRVISLSFRLFGNILAGEIIIAVAIFFVPFLLPVPLMLFEVFIGFLQAVIFALLTLFFIKLAIAEPHGVHEEAHAHA</sequence>
<evidence type="ECO:0000256" key="10">
    <source>
        <dbReference type="ARBA" id="ARBA00023310"/>
    </source>
</evidence>
<dbReference type="Gene3D" id="1.20.120.220">
    <property type="entry name" value="ATP synthase, F0 complex, subunit A"/>
    <property type="match status" value="1"/>
</dbReference>
<evidence type="ECO:0000256" key="8">
    <source>
        <dbReference type="ARBA" id="ARBA00023065"/>
    </source>
</evidence>
<dbReference type="Pfam" id="PF00119">
    <property type="entry name" value="ATP-synt_A"/>
    <property type="match status" value="1"/>
</dbReference>
<evidence type="ECO:0000256" key="12">
    <source>
        <dbReference type="RuleBase" id="RU000483"/>
    </source>
</evidence>
<accession>A0A2H0U8Z3</accession>
<evidence type="ECO:0000256" key="7">
    <source>
        <dbReference type="ARBA" id="ARBA00022989"/>
    </source>
</evidence>
<keyword evidence="6 11" id="KW-0375">Hydrogen ion transport</keyword>
<organism evidence="13 14">
    <name type="scientific">Candidatus Kaiserbacteria bacterium CG10_big_fil_rev_8_21_14_0_10_59_10</name>
    <dbReference type="NCBI Taxonomy" id="1974612"/>
    <lineage>
        <taxon>Bacteria</taxon>
        <taxon>Candidatus Kaiseribacteriota</taxon>
    </lineage>
</organism>
<reference evidence="14" key="1">
    <citation type="submission" date="2017-09" db="EMBL/GenBank/DDBJ databases">
        <title>Depth-based differentiation of microbial function through sediment-hosted aquifers and enrichment of novel symbionts in the deep terrestrial subsurface.</title>
        <authorList>
            <person name="Probst A.J."/>
            <person name="Ladd B."/>
            <person name="Jarett J.K."/>
            <person name="Geller-Mcgrath D.E."/>
            <person name="Sieber C.M.K."/>
            <person name="Emerson J.B."/>
            <person name="Anantharaman K."/>
            <person name="Thomas B.C."/>
            <person name="Malmstrom R."/>
            <person name="Stieglmeier M."/>
            <person name="Klingl A."/>
            <person name="Woyke T."/>
            <person name="Ryan C.M."/>
            <person name="Banfield J.F."/>
        </authorList>
    </citation>
    <scope>NUCLEOTIDE SEQUENCE [LARGE SCALE GENOMIC DNA]</scope>
</reference>
<dbReference type="PROSITE" id="PS00449">
    <property type="entry name" value="ATPASE_A"/>
    <property type="match status" value="1"/>
</dbReference>
<evidence type="ECO:0000313" key="13">
    <source>
        <dbReference type="EMBL" id="PIR82146.1"/>
    </source>
</evidence>
<keyword evidence="10 11" id="KW-0066">ATP synthesis</keyword>
<dbReference type="AlphaFoldDB" id="A0A2H0U8Z3"/>
<dbReference type="HAMAP" id="MF_01393">
    <property type="entry name" value="ATP_synth_a_bact"/>
    <property type="match status" value="1"/>
</dbReference>
<name>A0A2H0U8Z3_9BACT</name>
<feature type="transmembrane region" description="Helical" evidence="11">
    <location>
        <begin position="36"/>
        <end position="57"/>
    </location>
</feature>
<proteinExistence type="inferred from homology"/>
<dbReference type="PANTHER" id="PTHR42823:SF3">
    <property type="entry name" value="ATP SYNTHASE SUBUNIT A, CHLOROPLASTIC"/>
    <property type="match status" value="1"/>
</dbReference>
<dbReference type="CDD" id="cd00310">
    <property type="entry name" value="ATP-synt_Fo_a_6"/>
    <property type="match status" value="1"/>
</dbReference>
<keyword evidence="11" id="KW-1003">Cell membrane</keyword>
<comment type="function">
    <text evidence="11 12">Key component of the proton channel; it plays a direct role in the translocation of protons across the membrane.</text>
</comment>
<evidence type="ECO:0000256" key="5">
    <source>
        <dbReference type="ARBA" id="ARBA00022692"/>
    </source>
</evidence>
<dbReference type="Proteomes" id="UP000231379">
    <property type="component" value="Unassembled WGS sequence"/>
</dbReference>
<comment type="similarity">
    <text evidence="2 11 12">Belongs to the ATPase A chain family.</text>
</comment>
<dbReference type="GO" id="GO:0005886">
    <property type="term" value="C:plasma membrane"/>
    <property type="evidence" value="ECO:0007669"/>
    <property type="project" value="UniProtKB-SubCell"/>
</dbReference>
<dbReference type="EMBL" id="PFBM01000022">
    <property type="protein sequence ID" value="PIR82146.1"/>
    <property type="molecule type" value="Genomic_DNA"/>
</dbReference>
<keyword evidence="5 11" id="KW-0812">Transmembrane</keyword>
<evidence type="ECO:0000256" key="11">
    <source>
        <dbReference type="HAMAP-Rule" id="MF_01393"/>
    </source>
</evidence>
<feature type="transmembrane region" description="Helical" evidence="11">
    <location>
        <begin position="139"/>
        <end position="162"/>
    </location>
</feature>
<evidence type="ECO:0000256" key="6">
    <source>
        <dbReference type="ARBA" id="ARBA00022781"/>
    </source>
</evidence>
<protein>
    <recommendedName>
        <fullName evidence="11 12">ATP synthase subunit a</fullName>
    </recommendedName>
    <alternativeName>
        <fullName evidence="11">ATP synthase F0 sector subunit a</fullName>
    </alternativeName>
    <alternativeName>
        <fullName evidence="11">F-ATPase subunit 6</fullName>
    </alternativeName>
</protein>
<keyword evidence="9 11" id="KW-0472">Membrane</keyword>
<evidence type="ECO:0000256" key="3">
    <source>
        <dbReference type="ARBA" id="ARBA00022448"/>
    </source>
</evidence>
<dbReference type="InterPro" id="IPR045082">
    <property type="entry name" value="ATP_syn_F0_a_bact/chloroplast"/>
</dbReference>
<keyword evidence="3 11" id="KW-0813">Transport</keyword>
<dbReference type="PRINTS" id="PR00123">
    <property type="entry name" value="ATPASEA"/>
</dbReference>
<evidence type="ECO:0000256" key="4">
    <source>
        <dbReference type="ARBA" id="ARBA00022547"/>
    </source>
</evidence>
<dbReference type="InterPro" id="IPR035908">
    <property type="entry name" value="F0_ATP_A_sf"/>
</dbReference>
<dbReference type="GO" id="GO:0045259">
    <property type="term" value="C:proton-transporting ATP synthase complex"/>
    <property type="evidence" value="ECO:0007669"/>
    <property type="project" value="UniProtKB-KW"/>
</dbReference>
<dbReference type="GO" id="GO:0042777">
    <property type="term" value="P:proton motive force-driven plasma membrane ATP synthesis"/>
    <property type="evidence" value="ECO:0007669"/>
    <property type="project" value="TreeGrafter"/>
</dbReference>
<evidence type="ECO:0000256" key="1">
    <source>
        <dbReference type="ARBA" id="ARBA00004141"/>
    </source>
</evidence>
<dbReference type="GO" id="GO:0046933">
    <property type="term" value="F:proton-transporting ATP synthase activity, rotational mechanism"/>
    <property type="evidence" value="ECO:0007669"/>
    <property type="project" value="UniProtKB-UniRule"/>
</dbReference>
<dbReference type="InterPro" id="IPR023011">
    <property type="entry name" value="ATP_synth_F0_asu_AS"/>
</dbReference>
<dbReference type="SUPFAM" id="SSF81336">
    <property type="entry name" value="F1F0 ATP synthase subunit A"/>
    <property type="match status" value="1"/>
</dbReference>
<keyword evidence="8 11" id="KW-0406">Ion transport</keyword>
<dbReference type="NCBIfam" id="TIGR01131">
    <property type="entry name" value="ATP_synt_6_or_A"/>
    <property type="match status" value="1"/>
</dbReference>
<feature type="transmembrane region" description="Helical" evidence="11">
    <location>
        <begin position="96"/>
        <end position="119"/>
    </location>
</feature>
<evidence type="ECO:0000256" key="2">
    <source>
        <dbReference type="ARBA" id="ARBA00006810"/>
    </source>
</evidence>
<feature type="transmembrane region" description="Helical" evidence="11">
    <location>
        <begin position="226"/>
        <end position="247"/>
    </location>
</feature>
<keyword evidence="7 11" id="KW-1133">Transmembrane helix</keyword>
<keyword evidence="4 11" id="KW-0138">CF(0)</keyword>